<dbReference type="Proteomes" id="UP000812277">
    <property type="component" value="Unassembled WGS sequence"/>
</dbReference>
<organism evidence="2 3">
    <name type="scientific">Paenibacillus oenotherae</name>
    <dbReference type="NCBI Taxonomy" id="1435645"/>
    <lineage>
        <taxon>Bacteria</taxon>
        <taxon>Bacillati</taxon>
        <taxon>Bacillota</taxon>
        <taxon>Bacilli</taxon>
        <taxon>Bacillales</taxon>
        <taxon>Paenibacillaceae</taxon>
        <taxon>Paenibacillus</taxon>
    </lineage>
</organism>
<comment type="caution">
    <text evidence="2">The sequence shown here is derived from an EMBL/GenBank/DDBJ whole genome shotgun (WGS) entry which is preliminary data.</text>
</comment>
<name>A0ABS7D198_9BACL</name>
<evidence type="ECO:0008006" key="4">
    <source>
        <dbReference type="Google" id="ProtNLM"/>
    </source>
</evidence>
<feature type="transmembrane region" description="Helical" evidence="1">
    <location>
        <begin position="12"/>
        <end position="32"/>
    </location>
</feature>
<dbReference type="EMBL" id="JAHZIJ010000001">
    <property type="protein sequence ID" value="MBW7473720.1"/>
    <property type="molecule type" value="Genomic_DNA"/>
</dbReference>
<keyword evidence="1" id="KW-0812">Transmembrane</keyword>
<keyword evidence="1" id="KW-1133">Transmembrane helix</keyword>
<keyword evidence="3" id="KW-1185">Reference proteome</keyword>
<gene>
    <name evidence="2" type="ORF">K0T92_03050</name>
</gene>
<evidence type="ECO:0000256" key="1">
    <source>
        <dbReference type="SAM" id="Phobius"/>
    </source>
</evidence>
<evidence type="ECO:0000313" key="2">
    <source>
        <dbReference type="EMBL" id="MBW7473720.1"/>
    </source>
</evidence>
<sequence length="205" mass="22928">MLEQKQPRRSWFAPIVLVLLTFSLMGNVFLYSQILHSKQDVRVQRGFDIIESGNQAKQHIDSVLNNVRLLLGNDDMATRLLAKGSAALAFKQEQDLVRFIEEAEVSSKEPFAFAERKADAYLSQVEQSLIELGNHEGPLTDAERAYLSAIEQQYASMQGTIAEFSISTISRGTALTAQAGGRWVDIGKKLLEIMNEPDNVLFKQP</sequence>
<reference evidence="2 3" key="1">
    <citation type="submission" date="2021-07" db="EMBL/GenBank/DDBJ databases">
        <title>Paenibacillus radiodurans sp. nov., isolated from the southeastern edge of Tengger Desert.</title>
        <authorList>
            <person name="Zhang G."/>
        </authorList>
    </citation>
    <scope>NUCLEOTIDE SEQUENCE [LARGE SCALE GENOMIC DNA]</scope>
    <source>
        <strain evidence="2 3">DT7-4</strain>
    </source>
</reference>
<keyword evidence="1" id="KW-0472">Membrane</keyword>
<dbReference type="RefSeq" id="WP_219870927.1">
    <property type="nucleotide sequence ID" value="NZ_JAHZIJ010000001.1"/>
</dbReference>
<accession>A0ABS7D198</accession>
<proteinExistence type="predicted"/>
<evidence type="ECO:0000313" key="3">
    <source>
        <dbReference type="Proteomes" id="UP000812277"/>
    </source>
</evidence>
<protein>
    <recommendedName>
        <fullName evidence="4">Methyl-accepting chemotaxis protein</fullName>
    </recommendedName>
</protein>